<sequence>MFDNQVNEDVDFHNSNNNYSIYALKSYILSSFYQFYYQIVQDIFYLKFVFLINRSQFHLIQFDGKFFLYQNNFLVKVVFSFQFKLQIIPLVFHIYSHFHLLLLLLWDFQNLPQFSIPYLLALFIQAYIQFIQF</sequence>
<keyword evidence="1" id="KW-0812">Transmembrane</keyword>
<protein>
    <recommendedName>
        <fullName evidence="4">Transmembrane protein</fullName>
    </recommendedName>
</protein>
<name>A0CVU2_PARTE</name>
<feature type="transmembrane region" description="Helical" evidence="1">
    <location>
        <begin position="115"/>
        <end position="131"/>
    </location>
</feature>
<keyword evidence="3" id="KW-1185">Reference proteome</keyword>
<keyword evidence="1" id="KW-1133">Transmembrane helix</keyword>
<evidence type="ECO:0000256" key="1">
    <source>
        <dbReference type="SAM" id="Phobius"/>
    </source>
</evidence>
<proteinExistence type="predicted"/>
<feature type="transmembrane region" description="Helical" evidence="1">
    <location>
        <begin position="73"/>
        <end position="95"/>
    </location>
</feature>
<evidence type="ECO:0000313" key="3">
    <source>
        <dbReference type="Proteomes" id="UP000000600"/>
    </source>
</evidence>
<dbReference type="Proteomes" id="UP000000600">
    <property type="component" value="Unassembled WGS sequence"/>
</dbReference>
<dbReference type="AlphaFoldDB" id="A0CVU2"/>
<reference evidence="2 3" key="1">
    <citation type="journal article" date="2006" name="Nature">
        <title>Global trends of whole-genome duplications revealed by the ciliate Paramecium tetraurelia.</title>
        <authorList>
            <consortium name="Genoscope"/>
            <person name="Aury J.-M."/>
            <person name="Jaillon O."/>
            <person name="Duret L."/>
            <person name="Noel B."/>
            <person name="Jubin C."/>
            <person name="Porcel B.M."/>
            <person name="Segurens B."/>
            <person name="Daubin V."/>
            <person name="Anthouard V."/>
            <person name="Aiach N."/>
            <person name="Arnaiz O."/>
            <person name="Billaut A."/>
            <person name="Beisson J."/>
            <person name="Blanc I."/>
            <person name="Bouhouche K."/>
            <person name="Camara F."/>
            <person name="Duharcourt S."/>
            <person name="Guigo R."/>
            <person name="Gogendeau D."/>
            <person name="Katinka M."/>
            <person name="Keller A.-M."/>
            <person name="Kissmehl R."/>
            <person name="Klotz C."/>
            <person name="Koll F."/>
            <person name="Le Moue A."/>
            <person name="Lepere C."/>
            <person name="Malinsky S."/>
            <person name="Nowacki M."/>
            <person name="Nowak J.K."/>
            <person name="Plattner H."/>
            <person name="Poulain J."/>
            <person name="Ruiz F."/>
            <person name="Serrano V."/>
            <person name="Zagulski M."/>
            <person name="Dessen P."/>
            <person name="Betermier M."/>
            <person name="Weissenbach J."/>
            <person name="Scarpelli C."/>
            <person name="Schachter V."/>
            <person name="Sperling L."/>
            <person name="Meyer E."/>
            <person name="Cohen J."/>
            <person name="Wincker P."/>
        </authorList>
    </citation>
    <scope>NUCLEOTIDE SEQUENCE [LARGE SCALE GENOMIC DNA]</scope>
    <source>
        <strain evidence="2 3">Stock d4-2</strain>
    </source>
</reference>
<feature type="transmembrane region" description="Helical" evidence="1">
    <location>
        <begin position="35"/>
        <end position="52"/>
    </location>
</feature>
<dbReference type="HOGENOM" id="CLU_1910708_0_0_1"/>
<dbReference type="EMBL" id="CT868207">
    <property type="protein sequence ID" value="CAK74909.1"/>
    <property type="molecule type" value="Genomic_DNA"/>
</dbReference>
<dbReference type="RefSeq" id="XP_001442306.1">
    <property type="nucleotide sequence ID" value="XM_001442269.1"/>
</dbReference>
<dbReference type="InParanoid" id="A0CVU2"/>
<dbReference type="KEGG" id="ptm:GSPATT00001111001"/>
<organism evidence="2 3">
    <name type="scientific">Paramecium tetraurelia</name>
    <dbReference type="NCBI Taxonomy" id="5888"/>
    <lineage>
        <taxon>Eukaryota</taxon>
        <taxon>Sar</taxon>
        <taxon>Alveolata</taxon>
        <taxon>Ciliophora</taxon>
        <taxon>Intramacronucleata</taxon>
        <taxon>Oligohymenophorea</taxon>
        <taxon>Peniculida</taxon>
        <taxon>Parameciidae</taxon>
        <taxon>Paramecium</taxon>
    </lineage>
</organism>
<keyword evidence="1" id="KW-0472">Membrane</keyword>
<gene>
    <name evidence="2" type="ORF">GSPATT00001111001</name>
</gene>
<evidence type="ECO:0008006" key="4">
    <source>
        <dbReference type="Google" id="ProtNLM"/>
    </source>
</evidence>
<evidence type="ECO:0000313" key="2">
    <source>
        <dbReference type="EMBL" id="CAK74909.1"/>
    </source>
</evidence>
<dbReference type="GeneID" id="5028103"/>
<accession>A0CVU2</accession>